<evidence type="ECO:0000256" key="2">
    <source>
        <dbReference type="ARBA" id="ARBA00022692"/>
    </source>
</evidence>
<feature type="transmembrane region" description="Helical" evidence="5">
    <location>
        <begin position="339"/>
        <end position="359"/>
    </location>
</feature>
<evidence type="ECO:0000256" key="5">
    <source>
        <dbReference type="SAM" id="Phobius"/>
    </source>
</evidence>
<dbReference type="InterPro" id="IPR036259">
    <property type="entry name" value="MFS_trans_sf"/>
</dbReference>
<sequence>MHQQLEIRSLALQDCEAISASDNPQGQEQNPYNRFSNKRKLVIVVVTSFCGVLAPFSSIGILSATPELSDYYETTDSIINISNALYMVFMGISAPIWAPISQIYGRRPVMLLSGVLFSAFSTATIFAPNLPVYFVLRMLVALHGTPFLVVGTAIIGDIYTSLERANALSWFLFGGLFGPAIGPLVGGIIVTYRPWQYIFVLQAALSGFALVLASLLIPETIHKLGDADLYGLGFVQKATQLWRRANPFRSLYLLSRPNLAMVAFASGSIMWSMYALLTPIRQVLNPRYNLTSPVESALFYLAPGCGYLVGASMGGRYCDWSLQNVMHARKENCTPEDRLRCSLVPLGIITPACILIYGWTVQEAVGGISVTVITMFVQGVAQLFILPALNSYCLDVMPERGAETIAVNYITRYIFAAGGTASAIPIIQSIGLGATTTIAAGFLILAAIGIAVTISRGKYWRSKAMGG</sequence>
<feature type="transmembrane region" description="Helical" evidence="5">
    <location>
        <begin position="437"/>
        <end position="455"/>
    </location>
</feature>
<feature type="transmembrane region" description="Helical" evidence="5">
    <location>
        <begin position="259"/>
        <end position="277"/>
    </location>
</feature>
<protein>
    <recommendedName>
        <fullName evidence="6">Major facilitator superfamily (MFS) profile domain-containing protein</fullName>
    </recommendedName>
</protein>
<dbReference type="GeneID" id="19276966"/>
<dbReference type="GO" id="GO:0005886">
    <property type="term" value="C:plasma membrane"/>
    <property type="evidence" value="ECO:0007669"/>
    <property type="project" value="TreeGrafter"/>
</dbReference>
<dbReference type="InterPro" id="IPR020846">
    <property type="entry name" value="MFS_dom"/>
</dbReference>
<feature type="transmembrane region" description="Helical" evidence="5">
    <location>
        <begin position="41"/>
        <end position="65"/>
    </location>
</feature>
<keyword evidence="2 5" id="KW-0812">Transmembrane</keyword>
<dbReference type="Pfam" id="PF07690">
    <property type="entry name" value="MFS_1"/>
    <property type="match status" value="1"/>
</dbReference>
<feature type="transmembrane region" description="Helical" evidence="5">
    <location>
        <begin position="195"/>
        <end position="217"/>
    </location>
</feature>
<dbReference type="RefSeq" id="XP_007838725.1">
    <property type="nucleotide sequence ID" value="XM_007840534.1"/>
</dbReference>
<dbReference type="OMA" id="IHYLLAC"/>
<evidence type="ECO:0000256" key="1">
    <source>
        <dbReference type="ARBA" id="ARBA00004141"/>
    </source>
</evidence>
<dbReference type="HOGENOM" id="CLU_008455_8_0_1"/>
<accession>W3WUM3</accession>
<evidence type="ECO:0000256" key="3">
    <source>
        <dbReference type="ARBA" id="ARBA00022989"/>
    </source>
</evidence>
<feature type="transmembrane region" description="Helical" evidence="5">
    <location>
        <begin position="109"/>
        <end position="128"/>
    </location>
</feature>
<evidence type="ECO:0000313" key="8">
    <source>
        <dbReference type="Proteomes" id="UP000030651"/>
    </source>
</evidence>
<dbReference type="AlphaFoldDB" id="W3WUM3"/>
<dbReference type="eggNOG" id="KOG0255">
    <property type="taxonomic scope" value="Eukaryota"/>
</dbReference>
<feature type="transmembrane region" description="Helical" evidence="5">
    <location>
        <begin position="134"/>
        <end position="155"/>
    </location>
</feature>
<dbReference type="PROSITE" id="PS50850">
    <property type="entry name" value="MFS"/>
    <property type="match status" value="1"/>
</dbReference>
<dbReference type="GO" id="GO:0022857">
    <property type="term" value="F:transmembrane transporter activity"/>
    <property type="evidence" value="ECO:0007669"/>
    <property type="project" value="InterPro"/>
</dbReference>
<keyword evidence="4 5" id="KW-0472">Membrane</keyword>
<name>W3WUM3_PESFW</name>
<dbReference type="PANTHER" id="PTHR23502:SF64">
    <property type="entry name" value="TRANSPORTER, PUTATIVE (AFU_ORTHOLOGUE AFUA_3G11760)-RELATED"/>
    <property type="match status" value="1"/>
</dbReference>
<evidence type="ECO:0000256" key="4">
    <source>
        <dbReference type="ARBA" id="ARBA00023136"/>
    </source>
</evidence>
<dbReference type="Proteomes" id="UP000030651">
    <property type="component" value="Unassembled WGS sequence"/>
</dbReference>
<gene>
    <name evidence="7" type="ORF">PFICI_11953</name>
</gene>
<dbReference type="Gene3D" id="1.20.1250.20">
    <property type="entry name" value="MFS general substrate transporter like domains"/>
    <property type="match status" value="1"/>
</dbReference>
<feature type="transmembrane region" description="Helical" evidence="5">
    <location>
        <begin position="77"/>
        <end position="97"/>
    </location>
</feature>
<dbReference type="InterPro" id="IPR011701">
    <property type="entry name" value="MFS"/>
</dbReference>
<keyword evidence="8" id="KW-1185">Reference proteome</keyword>
<dbReference type="SUPFAM" id="SSF103473">
    <property type="entry name" value="MFS general substrate transporter"/>
    <property type="match status" value="1"/>
</dbReference>
<reference evidence="8" key="1">
    <citation type="journal article" date="2015" name="BMC Genomics">
        <title>Genomic and transcriptomic analysis of the endophytic fungus Pestalotiopsis fici reveals its lifestyle and high potential for synthesis of natural products.</title>
        <authorList>
            <person name="Wang X."/>
            <person name="Zhang X."/>
            <person name="Liu L."/>
            <person name="Xiang M."/>
            <person name="Wang W."/>
            <person name="Sun X."/>
            <person name="Che Y."/>
            <person name="Guo L."/>
            <person name="Liu G."/>
            <person name="Guo L."/>
            <person name="Wang C."/>
            <person name="Yin W.B."/>
            <person name="Stadler M."/>
            <person name="Zhang X."/>
            <person name="Liu X."/>
        </authorList>
    </citation>
    <scope>NUCLEOTIDE SEQUENCE [LARGE SCALE GENOMIC DNA]</scope>
    <source>
        <strain evidence="8">W106-1 / CGMCC3.15140</strain>
    </source>
</reference>
<evidence type="ECO:0000313" key="7">
    <source>
        <dbReference type="EMBL" id="ETS76566.1"/>
    </source>
</evidence>
<proteinExistence type="predicted"/>
<feature type="transmembrane region" description="Helical" evidence="5">
    <location>
        <begin position="410"/>
        <end position="431"/>
    </location>
</feature>
<dbReference type="OrthoDB" id="3066029at2759"/>
<evidence type="ECO:0000259" key="6">
    <source>
        <dbReference type="PROSITE" id="PS50850"/>
    </source>
</evidence>
<dbReference type="KEGG" id="pfy:PFICI_11953"/>
<feature type="transmembrane region" description="Helical" evidence="5">
    <location>
        <begin position="365"/>
        <end position="389"/>
    </location>
</feature>
<comment type="subcellular location">
    <subcellularLocation>
        <location evidence="1">Membrane</location>
        <topology evidence="1">Multi-pass membrane protein</topology>
    </subcellularLocation>
</comment>
<dbReference type="PANTHER" id="PTHR23502">
    <property type="entry name" value="MAJOR FACILITATOR SUPERFAMILY"/>
    <property type="match status" value="1"/>
</dbReference>
<feature type="domain" description="Major facilitator superfamily (MFS) profile" evidence="6">
    <location>
        <begin position="43"/>
        <end position="458"/>
    </location>
</feature>
<dbReference type="InParanoid" id="W3WUM3"/>
<feature type="transmembrane region" description="Helical" evidence="5">
    <location>
        <begin position="297"/>
        <end position="318"/>
    </location>
</feature>
<keyword evidence="3 5" id="KW-1133">Transmembrane helix</keyword>
<dbReference type="EMBL" id="KI912117">
    <property type="protein sequence ID" value="ETS76566.1"/>
    <property type="molecule type" value="Genomic_DNA"/>
</dbReference>
<organism evidence="7 8">
    <name type="scientific">Pestalotiopsis fici (strain W106-1 / CGMCC3.15140)</name>
    <dbReference type="NCBI Taxonomy" id="1229662"/>
    <lineage>
        <taxon>Eukaryota</taxon>
        <taxon>Fungi</taxon>
        <taxon>Dikarya</taxon>
        <taxon>Ascomycota</taxon>
        <taxon>Pezizomycotina</taxon>
        <taxon>Sordariomycetes</taxon>
        <taxon>Xylariomycetidae</taxon>
        <taxon>Amphisphaeriales</taxon>
        <taxon>Sporocadaceae</taxon>
        <taxon>Pestalotiopsis</taxon>
    </lineage>
</organism>
<feature type="transmembrane region" description="Helical" evidence="5">
    <location>
        <begin position="167"/>
        <end position="189"/>
    </location>
</feature>